<feature type="repeat" description="Cell wall-binding" evidence="9">
    <location>
        <begin position="851"/>
        <end position="870"/>
    </location>
</feature>
<feature type="repeat" description="Cell wall-binding" evidence="9">
    <location>
        <begin position="771"/>
        <end position="790"/>
    </location>
</feature>
<dbReference type="Pfam" id="PF07523">
    <property type="entry name" value="Big_3"/>
    <property type="match status" value="1"/>
</dbReference>
<evidence type="ECO:0000313" key="13">
    <source>
        <dbReference type="Proteomes" id="UP000184245"/>
    </source>
</evidence>
<dbReference type="Gene3D" id="2.60.120.260">
    <property type="entry name" value="Galactose-binding domain-like"/>
    <property type="match status" value="2"/>
</dbReference>
<feature type="repeat" description="Cell wall-binding" evidence="9">
    <location>
        <begin position="911"/>
        <end position="930"/>
    </location>
</feature>
<dbReference type="GO" id="GO:0004553">
    <property type="term" value="F:hydrolase activity, hydrolyzing O-glycosyl compounds"/>
    <property type="evidence" value="ECO:0007669"/>
    <property type="project" value="InterPro"/>
</dbReference>
<dbReference type="PANTHER" id="PTHR43772:SF2">
    <property type="entry name" value="PUTATIVE (AFU_ORTHOLOGUE AFUA_2G04480)-RELATED"/>
    <property type="match status" value="1"/>
</dbReference>
<evidence type="ECO:0000256" key="10">
    <source>
        <dbReference type="SAM" id="SignalP"/>
    </source>
</evidence>
<evidence type="ECO:0000256" key="3">
    <source>
        <dbReference type="ARBA" id="ARBA00022737"/>
    </source>
</evidence>
<dbReference type="STRING" id="1122155.SAMN02745158_04359"/>
<evidence type="ECO:0000256" key="2">
    <source>
        <dbReference type="ARBA" id="ARBA00022651"/>
    </source>
</evidence>
<evidence type="ECO:0000256" key="5">
    <source>
        <dbReference type="ARBA" id="ARBA00023277"/>
    </source>
</evidence>
<dbReference type="Gene3D" id="2.20.120.10">
    <property type="entry name" value="Multimodular pneumococcal cell wall endolysin, domain 3"/>
    <property type="match status" value="3"/>
</dbReference>
<reference evidence="12 13" key="1">
    <citation type="submission" date="2016-11" db="EMBL/GenBank/DDBJ databases">
        <authorList>
            <person name="Jaros S."/>
            <person name="Januszkiewicz K."/>
            <person name="Wedrychowicz H."/>
        </authorList>
    </citation>
    <scope>NUCLEOTIDE SEQUENCE [LARGE SCALE GENOMIC DNA]</scope>
    <source>
        <strain evidence="12 13">DSM 17459</strain>
    </source>
</reference>
<feature type="signal peptide" evidence="10">
    <location>
        <begin position="1"/>
        <end position="32"/>
    </location>
</feature>
<dbReference type="InterPro" id="IPR006710">
    <property type="entry name" value="Glyco_hydro_43"/>
</dbReference>
<name>A0A1M5CZJ7_9CLOT</name>
<keyword evidence="3" id="KW-0677">Repeat</keyword>
<evidence type="ECO:0000256" key="8">
    <source>
        <dbReference type="PIRSR" id="PIRSR606710-2"/>
    </source>
</evidence>
<keyword evidence="2" id="KW-0858">Xylan degradation</keyword>
<evidence type="ECO:0000256" key="9">
    <source>
        <dbReference type="PROSITE-ProRule" id="PRU00591"/>
    </source>
</evidence>
<feature type="repeat" description="Cell wall-binding" evidence="9">
    <location>
        <begin position="951"/>
        <end position="970"/>
    </location>
</feature>
<keyword evidence="6" id="KW-0326">Glycosidase</keyword>
<feature type="chain" id="PRO_5012273984" evidence="10">
    <location>
        <begin position="33"/>
        <end position="991"/>
    </location>
</feature>
<feature type="active site" description="Proton acceptor" evidence="7">
    <location>
        <position position="231"/>
    </location>
</feature>
<protein>
    <submittedName>
        <fullName evidence="12">Glucan-binding domain-containing protein (YG repeat)</fullName>
    </submittedName>
</protein>
<dbReference type="InterPro" id="IPR018337">
    <property type="entry name" value="Cell_wall/Cho-bd_repeat"/>
</dbReference>
<evidence type="ECO:0000256" key="4">
    <source>
        <dbReference type="ARBA" id="ARBA00022801"/>
    </source>
</evidence>
<feature type="repeat" description="Cell wall-binding" evidence="9">
    <location>
        <begin position="751"/>
        <end position="770"/>
    </location>
</feature>
<feature type="active site" description="Proton donor" evidence="7">
    <location>
        <position position="381"/>
    </location>
</feature>
<feature type="repeat" description="Cell wall-binding" evidence="9">
    <location>
        <begin position="831"/>
        <end position="850"/>
    </location>
</feature>
<feature type="repeat" description="Cell wall-binding" evidence="9">
    <location>
        <begin position="871"/>
        <end position="890"/>
    </location>
</feature>
<dbReference type="InterPro" id="IPR052176">
    <property type="entry name" value="Glycosyl_Hydrlase_43_Enz"/>
</dbReference>
<dbReference type="PANTHER" id="PTHR43772">
    <property type="entry name" value="ENDO-1,4-BETA-XYLANASE"/>
    <property type="match status" value="1"/>
</dbReference>
<evidence type="ECO:0000256" key="1">
    <source>
        <dbReference type="ARBA" id="ARBA00009865"/>
    </source>
</evidence>
<keyword evidence="13" id="KW-1185">Reference proteome</keyword>
<dbReference type="AlphaFoldDB" id="A0A1M5CZJ7"/>
<keyword evidence="4" id="KW-0378">Hydrolase</keyword>
<dbReference type="EMBL" id="FQVI01000050">
    <property type="protein sequence ID" value="SHF60158.1"/>
    <property type="molecule type" value="Genomic_DNA"/>
</dbReference>
<keyword evidence="10" id="KW-0732">Signal</keyword>
<evidence type="ECO:0000256" key="7">
    <source>
        <dbReference type="PIRSR" id="PIRSR606710-1"/>
    </source>
</evidence>
<dbReference type="GO" id="GO:0045493">
    <property type="term" value="P:xylan catabolic process"/>
    <property type="evidence" value="ECO:0007669"/>
    <property type="project" value="UniProtKB-KW"/>
</dbReference>
<sequence length="991" mass="109941">MNRIKRKRGFAGLLSATLTLSMILSTGTAVFAAPPEIPEGYTRYEAEDGVTYGIEPGKEFEHGNDYSNGTAVANLDKMRSGFDALDFEFKNTSHVEITVPREENGVVEVVVGYVCSGGDRPANDIAVKTNDGTPKRVEILGKKRASVKVDMQEGDNVVYVSTTLGDKADNGWVNIDYIDVSDVTEPGTVEPEEVEIIQPNNPIIKSMYTADPSAHVWDDGRIYIYASHDTDPARGCDLMDRYHVFSSDNMVDWIDEGEILSSDDVEWGRPEGGFMWAPDAAYKDGTYYFYYPHPSESKWNDSWKVGIATSKFPDKDFTDIGYIEGMGGDAMIDPCVFMDDDGKAYIYLGGGGKCVGAELNEDMISIKSEPVPMEGLDDFHEGTWIFKRNGLYYLTYPDNHGGNGNRMKYATSDSPLGPWEYQDVFLDSTGCDTSHGSVVEYKGEWYLFYHNKAISGTGNLRSVCVDKLEFDEDGKILMVEQTLDSVEPVGPRLEPSEDMVTYQADEAELEGDAALLANDKASGGNVVTNLHKSGSAVVFNNVDGGEVGGRATIGINFSTPDKGKLKLIVNGVDYSYVNTLATGGKSFFTGHSEFTVNDMTPGATNTVRLEGGNSRVFLENITVTPFNDADDETPSVTGITLSGDYKTAYQMGESFDKTGMVVTADFSDGRSQRVMGYKVSGFDSSVRGLQTVTISFEGAEAQFQVRIIAPPEWVQSGDRWWYDNGDDTWPQDCWKQIDGKWYHFDTNGYRQTGWLQDGKNRYFLKNDGTMATGWANDRGNWYYLREDGTMMTGWLKDRSCWYYLNADGRMATGWVMAGGTWYYCNGSGIMQTGWLKESGTWYYLKESGAMATGWLLDGTTWYYLNANGSMATGWVKVGTAWYYCNGSGAMQTGWIKSGTTWYYLKNSGAMATGWLLDGRTWYYLKSNGAMVTGWVKDGSTWYYCSGSGAMQTGWVYTGGNYYYLYDNGAMAANTWIGKYYVNASGVWTKTR</sequence>
<dbReference type="Gene3D" id="2.115.10.20">
    <property type="entry name" value="Glycosyl hydrolase domain, family 43"/>
    <property type="match status" value="1"/>
</dbReference>
<gene>
    <name evidence="12" type="ORF">SAMN02745158_04359</name>
</gene>
<feature type="site" description="Important for catalytic activity, responsible for pKa modulation of the active site Glu and correct orientation of both the proton donor and substrate" evidence="8">
    <location>
        <position position="333"/>
    </location>
</feature>
<feature type="repeat" description="Cell wall-binding" evidence="9">
    <location>
        <begin position="791"/>
        <end position="810"/>
    </location>
</feature>
<dbReference type="Proteomes" id="UP000184245">
    <property type="component" value="Unassembled WGS sequence"/>
</dbReference>
<dbReference type="Pfam" id="PF01473">
    <property type="entry name" value="Choline_bind_1"/>
    <property type="match status" value="4"/>
</dbReference>
<feature type="repeat" description="Cell wall-binding" evidence="9">
    <location>
        <begin position="931"/>
        <end position="950"/>
    </location>
</feature>
<keyword evidence="5" id="KW-0119">Carbohydrate metabolism</keyword>
<evidence type="ECO:0000259" key="11">
    <source>
        <dbReference type="Pfam" id="PF07523"/>
    </source>
</evidence>
<feature type="repeat" description="Cell wall-binding" evidence="9">
    <location>
        <begin position="891"/>
        <end position="910"/>
    </location>
</feature>
<feature type="domain" description="Ig-like" evidence="11">
    <location>
        <begin position="645"/>
        <end position="705"/>
    </location>
</feature>
<organism evidence="12 13">
    <name type="scientific">Lactonifactor longoviformis DSM 17459</name>
    <dbReference type="NCBI Taxonomy" id="1122155"/>
    <lineage>
        <taxon>Bacteria</taxon>
        <taxon>Bacillati</taxon>
        <taxon>Bacillota</taxon>
        <taxon>Clostridia</taxon>
        <taxon>Eubacteriales</taxon>
        <taxon>Clostridiaceae</taxon>
        <taxon>Lactonifactor</taxon>
    </lineage>
</organism>
<accession>A0A1M5CZJ7</accession>
<feature type="repeat" description="Cell wall-binding" evidence="9">
    <location>
        <begin position="811"/>
        <end position="830"/>
    </location>
</feature>
<proteinExistence type="inferred from homology"/>
<dbReference type="RefSeq" id="WP_072854860.1">
    <property type="nucleotide sequence ID" value="NZ_FQVI01000050.1"/>
</dbReference>
<comment type="similarity">
    <text evidence="1">Belongs to the glycosyl hydrolase 43 family.</text>
</comment>
<dbReference type="InterPro" id="IPR023296">
    <property type="entry name" value="Glyco_hydro_beta-prop_sf"/>
</dbReference>
<dbReference type="CDD" id="cd08990">
    <property type="entry name" value="GH43_AXH_like"/>
    <property type="match status" value="1"/>
</dbReference>
<dbReference type="PROSITE" id="PS51170">
    <property type="entry name" value="CW"/>
    <property type="match status" value="12"/>
</dbReference>
<evidence type="ECO:0000313" key="12">
    <source>
        <dbReference type="EMBL" id="SHF60158.1"/>
    </source>
</evidence>
<feature type="repeat" description="Cell wall-binding" evidence="9">
    <location>
        <begin position="731"/>
        <end position="750"/>
    </location>
</feature>
<dbReference type="OrthoDB" id="9801455at2"/>
<dbReference type="SUPFAM" id="SSF75005">
    <property type="entry name" value="Arabinanase/levansucrase/invertase"/>
    <property type="match status" value="1"/>
</dbReference>
<dbReference type="Pfam" id="PF19127">
    <property type="entry name" value="Choline_bind_3"/>
    <property type="match status" value="3"/>
</dbReference>
<keyword evidence="2" id="KW-0624">Polysaccharide degradation</keyword>
<dbReference type="Pfam" id="PF04616">
    <property type="entry name" value="Glyco_hydro_43"/>
    <property type="match status" value="1"/>
</dbReference>
<dbReference type="SUPFAM" id="SSF69360">
    <property type="entry name" value="Cell wall binding repeat"/>
    <property type="match status" value="2"/>
</dbReference>
<dbReference type="Gene3D" id="2.10.270.10">
    <property type="entry name" value="Cholin Binding"/>
    <property type="match status" value="2"/>
</dbReference>
<dbReference type="InterPro" id="IPR022038">
    <property type="entry name" value="Ig-like_bact"/>
</dbReference>
<dbReference type="Gene3D" id="2.60.40.3630">
    <property type="match status" value="1"/>
</dbReference>
<evidence type="ECO:0000256" key="6">
    <source>
        <dbReference type="ARBA" id="ARBA00023295"/>
    </source>
</evidence>